<evidence type="ECO:0000256" key="19">
    <source>
        <dbReference type="ARBA" id="ARBA00044678"/>
    </source>
</evidence>
<evidence type="ECO:0000256" key="20">
    <source>
        <dbReference type="ARBA" id="ARBA00045548"/>
    </source>
</evidence>
<dbReference type="Proteomes" id="UP000034669">
    <property type="component" value="Unassembled WGS sequence"/>
</dbReference>
<keyword evidence="10" id="KW-0235">DNA replication</keyword>
<dbReference type="PANTHER" id="PTHR36928:SF1">
    <property type="entry name" value="PHOSPHATASE YCDX-RELATED"/>
    <property type="match status" value="1"/>
</dbReference>
<comment type="subcellular location">
    <subcellularLocation>
        <location evidence="2">Cytoplasm</location>
    </subcellularLocation>
</comment>
<dbReference type="InterPro" id="IPR047967">
    <property type="entry name" value="PolX_PHP"/>
</dbReference>
<feature type="domain" description="Helix-hairpin-helix DNA-binding motif class 1" evidence="22">
    <location>
        <begin position="59"/>
        <end position="78"/>
    </location>
</feature>
<evidence type="ECO:0000256" key="4">
    <source>
        <dbReference type="ARBA" id="ARBA00012720"/>
    </source>
</evidence>
<dbReference type="SMART" id="SM00481">
    <property type="entry name" value="POLIIIAc"/>
    <property type="match status" value="1"/>
</dbReference>
<reference evidence="25 26" key="1">
    <citation type="journal article" date="2015" name="Nature">
        <title>rRNA introns, odd ribosomes, and small enigmatic genomes across a large radiation of phyla.</title>
        <authorList>
            <person name="Brown C.T."/>
            <person name="Hug L.A."/>
            <person name="Thomas B.C."/>
            <person name="Sharon I."/>
            <person name="Castelle C.J."/>
            <person name="Singh A."/>
            <person name="Wilkins M.J."/>
            <person name="Williams K.H."/>
            <person name="Banfield J.F."/>
        </authorList>
    </citation>
    <scope>NUCLEOTIDE SEQUENCE [LARGE SCALE GENOMIC DNA]</scope>
</reference>
<dbReference type="CDD" id="cd07436">
    <property type="entry name" value="PHP_PolX"/>
    <property type="match status" value="1"/>
</dbReference>
<comment type="caution">
    <text evidence="25">The sequence shown here is derived from an EMBL/GenBank/DDBJ whole genome shotgun (WGS) entry which is preliminary data.</text>
</comment>
<dbReference type="Pfam" id="PF14791">
    <property type="entry name" value="DNA_pol_B_thumb"/>
    <property type="match status" value="1"/>
</dbReference>
<keyword evidence="7" id="KW-0237">DNA synthesis</keyword>
<dbReference type="InterPro" id="IPR050243">
    <property type="entry name" value="PHP_phosphatase"/>
</dbReference>
<dbReference type="InterPro" id="IPR027421">
    <property type="entry name" value="DNA_pol_lamdba_lyase_dom_sf"/>
</dbReference>
<protein>
    <recommendedName>
        <fullName evidence="5">DNA polymerase beta</fullName>
        <ecNumber evidence="3">2.7.7.7</ecNumber>
        <ecNumber evidence="4">4.2.99.18</ecNumber>
    </recommendedName>
    <alternativeName>
        <fullName evidence="16">5'-deoxyribose-phosphate lyase</fullName>
    </alternativeName>
    <alternativeName>
        <fullName evidence="17">AP lyase</fullName>
    </alternativeName>
</protein>
<gene>
    <name evidence="25" type="ORF">UV66_C0005G0011</name>
</gene>
<evidence type="ECO:0000259" key="23">
    <source>
        <dbReference type="SMART" id="SM00481"/>
    </source>
</evidence>
<dbReference type="Gene3D" id="1.10.150.110">
    <property type="entry name" value="DNA polymerase beta, N-terminal domain-like"/>
    <property type="match status" value="1"/>
</dbReference>
<comment type="function">
    <text evidence="20">Repair polymerase that plays a key role in base-excision repair. During this process, the damaged base is excised by specific DNA glycosylases, the DNA backbone is nicked at the abasic site by an apurinic/apyrimidic (AP) endonuclease, and POLB removes 5'-deoxyribose-phosphate from the preincised AP site acting as a 5'-deoxyribose-phosphate lyase (5'-dRP lyase); through its DNA polymerase activity, it adds one nucleotide to the 3' end of the arising single-nucleotide gap. Conducts 'gap-filling' DNA synthesis in a stepwise distributive fashion rather than in a processive fashion as for other DNA polymerases. It is also able to cleave sugar-phosphate bonds 3' to an intact AP site, acting as an AP lyase.</text>
</comment>
<dbReference type="CDD" id="cd00141">
    <property type="entry name" value="NT_POLXc"/>
    <property type="match status" value="1"/>
</dbReference>
<comment type="catalytic activity">
    <reaction evidence="21">
        <text>DNA(n) + a 2'-deoxyribonucleoside 5'-triphosphate = DNA(n+1) + diphosphate</text>
        <dbReference type="Rhea" id="RHEA:22508"/>
        <dbReference type="Rhea" id="RHEA-COMP:17339"/>
        <dbReference type="Rhea" id="RHEA-COMP:17340"/>
        <dbReference type="ChEBI" id="CHEBI:33019"/>
        <dbReference type="ChEBI" id="CHEBI:61560"/>
        <dbReference type="ChEBI" id="CHEBI:173112"/>
        <dbReference type="EC" id="2.7.7.7"/>
    </reaction>
</comment>
<evidence type="ECO:0000256" key="9">
    <source>
        <dbReference type="ARBA" id="ARBA00022695"/>
    </source>
</evidence>
<comment type="catalytic activity">
    <reaction evidence="19">
        <text>a 5'-end 2'-deoxyribose-2'-deoxyribonucleotide-DNA = (2E,4S)-4-hydroxypenten-2-al-5-phosphate + a 5'-end 5'-phospho-2'-deoxyribonucleoside-DNA + H(+)</text>
        <dbReference type="Rhea" id="RHEA:76255"/>
        <dbReference type="Rhea" id="RHEA-COMP:13180"/>
        <dbReference type="Rhea" id="RHEA-COMP:18657"/>
        <dbReference type="ChEBI" id="CHEBI:15378"/>
        <dbReference type="ChEBI" id="CHEBI:136412"/>
        <dbReference type="ChEBI" id="CHEBI:195194"/>
        <dbReference type="ChEBI" id="CHEBI:195195"/>
    </reaction>
</comment>
<proteinExistence type="predicted"/>
<dbReference type="Gene3D" id="3.30.210.10">
    <property type="entry name" value="DNA polymerase, thumb domain"/>
    <property type="match status" value="1"/>
</dbReference>
<dbReference type="InterPro" id="IPR022311">
    <property type="entry name" value="PolX-like"/>
</dbReference>
<dbReference type="EC" id="4.2.99.18" evidence="4"/>
<dbReference type="SUPFAM" id="SSF47802">
    <property type="entry name" value="DNA polymerase beta, N-terminal domain-like"/>
    <property type="match status" value="1"/>
</dbReference>
<dbReference type="InterPro" id="IPR010996">
    <property type="entry name" value="HHH_MUS81"/>
</dbReference>
<evidence type="ECO:0000256" key="15">
    <source>
        <dbReference type="ARBA" id="ARBA00023204"/>
    </source>
</evidence>
<dbReference type="GO" id="GO:0140078">
    <property type="term" value="F:class I DNA-(apurinic or apyrimidinic site) endonuclease activity"/>
    <property type="evidence" value="ECO:0007669"/>
    <property type="project" value="UniProtKB-EC"/>
</dbReference>
<evidence type="ECO:0000256" key="11">
    <source>
        <dbReference type="ARBA" id="ARBA00022763"/>
    </source>
</evidence>
<dbReference type="PANTHER" id="PTHR36928">
    <property type="entry name" value="PHOSPHATASE YCDX-RELATED"/>
    <property type="match status" value="1"/>
</dbReference>
<dbReference type="SUPFAM" id="SSF81301">
    <property type="entry name" value="Nucleotidyltransferase"/>
    <property type="match status" value="1"/>
</dbReference>
<dbReference type="SMART" id="SM00278">
    <property type="entry name" value="HhH1"/>
    <property type="match status" value="2"/>
</dbReference>
<dbReference type="SMART" id="SM00483">
    <property type="entry name" value="POLXc"/>
    <property type="match status" value="1"/>
</dbReference>
<dbReference type="GO" id="GO:0005829">
    <property type="term" value="C:cytosol"/>
    <property type="evidence" value="ECO:0007669"/>
    <property type="project" value="TreeGrafter"/>
</dbReference>
<feature type="domain" description="DNA-directed DNA polymerase X" evidence="24">
    <location>
        <begin position="7"/>
        <end position="319"/>
    </location>
</feature>
<evidence type="ECO:0000256" key="12">
    <source>
        <dbReference type="ARBA" id="ARBA00022843"/>
    </source>
</evidence>
<evidence type="ECO:0000256" key="18">
    <source>
        <dbReference type="ARBA" id="ARBA00044632"/>
    </source>
</evidence>
<evidence type="ECO:0000256" key="5">
    <source>
        <dbReference type="ARBA" id="ARBA00020020"/>
    </source>
</evidence>
<dbReference type="InterPro" id="IPR029398">
    <property type="entry name" value="PolB_thumb"/>
</dbReference>
<dbReference type="GO" id="GO:0006281">
    <property type="term" value="P:DNA repair"/>
    <property type="evidence" value="ECO:0007669"/>
    <property type="project" value="UniProtKB-KW"/>
</dbReference>
<dbReference type="InterPro" id="IPR016195">
    <property type="entry name" value="Pol/histidinol_Pase-like"/>
</dbReference>
<keyword evidence="9" id="KW-0548">Nucleotidyltransferase</keyword>
<dbReference type="Gene3D" id="3.30.460.10">
    <property type="entry name" value="Beta Polymerase, domain 2"/>
    <property type="match status" value="1"/>
</dbReference>
<sequence length="578" mass="64994">MKTNRNMSNLQIAKLFRAVAAALELAGGESNKFKIIAYQRAADAIEHSSSEVKDLWDDGKLKELAGVGESIAASLDELFKTGKVKHFEQVLKPFPPAVFELMEIPGIGPKTALKFCKELGITKAHSAISELYKAAKKGRIDERFLKSIAEYQDRSKRLLLDTAQTISDSLVDWMTKNPYVKQINALGSLRRQASTVGDIDIAVATDLPTEVIDHFTKYPQKSRVLEAGDHSASLILPNESQVDLMVQPQAAYGALLQHFTGSKHHNIKLREYALKKGYSLSEYGIKNLKSQNSKLKTFSDEKTFYNYLGLDWIPPELREGENEIELARNHKLPKLVEVADIKGDLQMHSNFNIEPSHDLGISSIDELAIKGQSLGYEYIGVTDHNPSVFGHTQAQIINLIKKRTEVVQNKKRAIHVFNSLEIDIQPDGKRALPDSCLDLLDYVCVSIHSSFRLNRKDMTDRVLLALDHPKVKFLAHPTGRLLGEREGVELDWDRIFDFCLKNNKYLEIDGWPNRLDLPDVIAKDAIKHGIKLIVDTDSHSAEQLVYMRYGVSVARRAWATKSDILNTLSLSEIKKILC</sequence>
<evidence type="ECO:0000256" key="6">
    <source>
        <dbReference type="ARBA" id="ARBA00022481"/>
    </source>
</evidence>
<dbReference type="InterPro" id="IPR003583">
    <property type="entry name" value="Hlx-hairpin-Hlx_DNA-bd_motif"/>
</dbReference>
<dbReference type="InterPro" id="IPR037160">
    <property type="entry name" value="DNA_Pol_thumb_sf"/>
</dbReference>
<evidence type="ECO:0000256" key="17">
    <source>
        <dbReference type="ARBA" id="ARBA00035726"/>
    </source>
</evidence>
<dbReference type="PIRSF" id="PIRSF005047">
    <property type="entry name" value="UCP005047_YshC"/>
    <property type="match status" value="1"/>
</dbReference>
<dbReference type="Pfam" id="PF14716">
    <property type="entry name" value="HHH_8"/>
    <property type="match status" value="1"/>
</dbReference>
<evidence type="ECO:0000256" key="14">
    <source>
        <dbReference type="ARBA" id="ARBA00023053"/>
    </source>
</evidence>
<evidence type="ECO:0000313" key="25">
    <source>
        <dbReference type="EMBL" id="KKS90300.1"/>
    </source>
</evidence>
<dbReference type="GO" id="GO:0042578">
    <property type="term" value="F:phosphoric ester hydrolase activity"/>
    <property type="evidence" value="ECO:0007669"/>
    <property type="project" value="TreeGrafter"/>
</dbReference>
<dbReference type="GO" id="GO:0003677">
    <property type="term" value="F:DNA binding"/>
    <property type="evidence" value="ECO:0007669"/>
    <property type="project" value="InterPro"/>
</dbReference>
<evidence type="ECO:0000256" key="13">
    <source>
        <dbReference type="ARBA" id="ARBA00022932"/>
    </source>
</evidence>
<feature type="domain" description="Helix-hairpin-helix DNA-binding motif class 1" evidence="22">
    <location>
        <begin position="99"/>
        <end position="118"/>
    </location>
</feature>
<keyword evidence="12" id="KW-0832">Ubl conjugation</keyword>
<dbReference type="EMBL" id="LCFI01000005">
    <property type="protein sequence ID" value="KKS90300.1"/>
    <property type="molecule type" value="Genomic_DNA"/>
</dbReference>
<evidence type="ECO:0000256" key="8">
    <source>
        <dbReference type="ARBA" id="ARBA00022679"/>
    </source>
</evidence>
<dbReference type="Gene3D" id="3.20.20.140">
    <property type="entry name" value="Metal-dependent hydrolases"/>
    <property type="match status" value="1"/>
</dbReference>
<dbReference type="InterPro" id="IPR043519">
    <property type="entry name" value="NT_sf"/>
</dbReference>
<keyword evidence="11" id="KW-0227">DNA damage</keyword>
<evidence type="ECO:0000256" key="10">
    <source>
        <dbReference type="ARBA" id="ARBA00022705"/>
    </source>
</evidence>
<comment type="cofactor">
    <cofactor evidence="1">
        <name>Mg(2+)</name>
        <dbReference type="ChEBI" id="CHEBI:18420"/>
    </cofactor>
</comment>
<comment type="catalytic activity">
    <reaction evidence="18">
        <text>2'-deoxyribonucleotide-(2'-deoxyribose 5'-phosphate)-2'-deoxyribonucleotide-DNA = a 3'-end 2'-deoxyribonucleotide-(2,3-dehydro-2,3-deoxyribose 5'-phosphate)-DNA + a 5'-end 5'-phospho-2'-deoxyribonucleoside-DNA + H(+)</text>
        <dbReference type="Rhea" id="RHEA:66592"/>
        <dbReference type="Rhea" id="RHEA-COMP:13180"/>
        <dbReference type="Rhea" id="RHEA-COMP:16897"/>
        <dbReference type="Rhea" id="RHEA-COMP:17067"/>
        <dbReference type="ChEBI" id="CHEBI:15378"/>
        <dbReference type="ChEBI" id="CHEBI:136412"/>
        <dbReference type="ChEBI" id="CHEBI:157695"/>
        <dbReference type="ChEBI" id="CHEBI:167181"/>
        <dbReference type="EC" id="4.2.99.18"/>
    </reaction>
</comment>
<dbReference type="EC" id="2.7.7.7" evidence="3"/>
<evidence type="ECO:0000259" key="22">
    <source>
        <dbReference type="SMART" id="SM00278"/>
    </source>
</evidence>
<dbReference type="Gene3D" id="1.10.150.20">
    <property type="entry name" value="5' to 3' exonuclease, C-terminal subdomain"/>
    <property type="match status" value="1"/>
</dbReference>
<keyword evidence="15" id="KW-0234">DNA repair</keyword>
<evidence type="ECO:0000256" key="21">
    <source>
        <dbReference type="ARBA" id="ARBA00049244"/>
    </source>
</evidence>
<evidence type="ECO:0000259" key="24">
    <source>
        <dbReference type="SMART" id="SM00483"/>
    </source>
</evidence>
<keyword evidence="8" id="KW-0808">Transferase</keyword>
<keyword evidence="14" id="KW-0915">Sodium</keyword>
<dbReference type="InterPro" id="IPR003141">
    <property type="entry name" value="Pol/His_phosphatase_N"/>
</dbReference>
<dbReference type="InterPro" id="IPR002054">
    <property type="entry name" value="DNA-dir_DNA_pol_X"/>
</dbReference>
<evidence type="ECO:0000256" key="7">
    <source>
        <dbReference type="ARBA" id="ARBA00022634"/>
    </source>
</evidence>
<dbReference type="AlphaFoldDB" id="A0A0G1CX19"/>
<evidence type="ECO:0000313" key="26">
    <source>
        <dbReference type="Proteomes" id="UP000034669"/>
    </source>
</evidence>
<dbReference type="GO" id="GO:0003887">
    <property type="term" value="F:DNA-directed DNA polymerase activity"/>
    <property type="evidence" value="ECO:0007669"/>
    <property type="project" value="UniProtKB-KW"/>
</dbReference>
<dbReference type="GO" id="GO:0008270">
    <property type="term" value="F:zinc ion binding"/>
    <property type="evidence" value="ECO:0007669"/>
    <property type="project" value="TreeGrafter"/>
</dbReference>
<dbReference type="SUPFAM" id="SSF89550">
    <property type="entry name" value="PHP domain-like"/>
    <property type="match status" value="1"/>
</dbReference>
<organism evidence="25 26">
    <name type="scientific">Candidatus Woesebacteria bacterium GW2011_GWA1_43_12</name>
    <dbReference type="NCBI Taxonomy" id="1618557"/>
    <lineage>
        <taxon>Bacteria</taxon>
        <taxon>Candidatus Woeseibacteriota</taxon>
    </lineage>
</organism>
<evidence type="ECO:0000256" key="2">
    <source>
        <dbReference type="ARBA" id="ARBA00004496"/>
    </source>
</evidence>
<evidence type="ECO:0000256" key="16">
    <source>
        <dbReference type="ARBA" id="ARBA00035717"/>
    </source>
</evidence>
<evidence type="ECO:0000256" key="3">
    <source>
        <dbReference type="ARBA" id="ARBA00012417"/>
    </source>
</evidence>
<keyword evidence="13" id="KW-0239">DNA-directed DNA polymerase</keyword>
<feature type="domain" description="Polymerase/histidinol phosphatase N-terminal" evidence="23">
    <location>
        <begin position="343"/>
        <end position="426"/>
    </location>
</feature>
<dbReference type="PATRIC" id="fig|1618557.3.peg.712"/>
<dbReference type="InterPro" id="IPR002008">
    <property type="entry name" value="DNA_pol_X_beta-like"/>
</dbReference>
<dbReference type="PRINTS" id="PR00870">
    <property type="entry name" value="DNAPOLXBETA"/>
</dbReference>
<keyword evidence="6" id="KW-0488">Methylation</keyword>
<accession>A0A0G1CX19</accession>
<evidence type="ECO:0000256" key="1">
    <source>
        <dbReference type="ARBA" id="ARBA00001946"/>
    </source>
</evidence>
<name>A0A0G1CX19_9BACT</name>